<evidence type="ECO:0000313" key="2">
    <source>
        <dbReference type="Proteomes" id="UP001152300"/>
    </source>
</evidence>
<dbReference type="EMBL" id="JAPEIS010000001">
    <property type="protein sequence ID" value="KAJ8070267.1"/>
    <property type="molecule type" value="Genomic_DNA"/>
</dbReference>
<dbReference type="Proteomes" id="UP001152300">
    <property type="component" value="Unassembled WGS sequence"/>
</dbReference>
<accession>A0A9X0AWJ1</accession>
<dbReference type="AlphaFoldDB" id="A0A9X0AWJ1"/>
<keyword evidence="2" id="KW-1185">Reference proteome</keyword>
<protein>
    <submittedName>
        <fullName evidence="1">Uncharacterized protein</fullName>
    </submittedName>
</protein>
<dbReference type="OrthoDB" id="3238794at2759"/>
<proteinExistence type="predicted"/>
<reference evidence="1" key="1">
    <citation type="submission" date="2022-11" db="EMBL/GenBank/DDBJ databases">
        <title>Genome Resource of Sclerotinia nivalis Strain SnTB1, a Plant Pathogen Isolated from American Ginseng.</title>
        <authorList>
            <person name="Fan S."/>
        </authorList>
    </citation>
    <scope>NUCLEOTIDE SEQUENCE</scope>
    <source>
        <strain evidence="1">SnTB1</strain>
    </source>
</reference>
<organism evidence="1 2">
    <name type="scientific">Sclerotinia nivalis</name>
    <dbReference type="NCBI Taxonomy" id="352851"/>
    <lineage>
        <taxon>Eukaryota</taxon>
        <taxon>Fungi</taxon>
        <taxon>Dikarya</taxon>
        <taxon>Ascomycota</taxon>
        <taxon>Pezizomycotina</taxon>
        <taxon>Leotiomycetes</taxon>
        <taxon>Helotiales</taxon>
        <taxon>Sclerotiniaceae</taxon>
        <taxon>Sclerotinia</taxon>
    </lineage>
</organism>
<comment type="caution">
    <text evidence="1">The sequence shown here is derived from an EMBL/GenBank/DDBJ whole genome shotgun (WGS) entry which is preliminary data.</text>
</comment>
<evidence type="ECO:0000313" key="1">
    <source>
        <dbReference type="EMBL" id="KAJ8070267.1"/>
    </source>
</evidence>
<sequence>MIGTVRDPISVDNNWLYTLKTSLKFVLSDLILVNDDGDVVIEDEPINFAASAIQSESTRTPRKIVWIFKIANIFKFTKLVPMHMPLVMPTLSMEKHTADSAFLLI</sequence>
<name>A0A9X0AWJ1_9HELO</name>
<gene>
    <name evidence="1" type="ORF">OCU04_000650</name>
</gene>